<dbReference type="STRING" id="1109443.G4U3E8"/>
<dbReference type="GO" id="GO:0004519">
    <property type="term" value="F:endonuclease activity"/>
    <property type="evidence" value="ECO:0007669"/>
    <property type="project" value="UniProtKB-KW"/>
</dbReference>
<dbReference type="InterPro" id="IPR004860">
    <property type="entry name" value="LAGLIDADG_dom"/>
</dbReference>
<dbReference type="OrthoDB" id="3247136at2759"/>
<keyword evidence="3" id="KW-0255">Endonuclease</keyword>
<dbReference type="AlphaFoldDB" id="G4U3E8"/>
<dbReference type="Gene3D" id="3.10.28.10">
    <property type="entry name" value="Homing endonucleases"/>
    <property type="match status" value="1"/>
</dbReference>
<comment type="function">
    <text evidence="1">Mitochondrial DNA endonuclease involved in intron homing.</text>
</comment>
<dbReference type="EMBL" id="FQ859090">
    <property type="protein sequence ID" value="CCA78107.1"/>
    <property type="molecule type" value="Genomic_DNA"/>
</dbReference>
<accession>G4U3E8</accession>
<gene>
    <name evidence="3" type="ORF">PIIN_mit_LAG4</name>
</gene>
<dbReference type="Proteomes" id="UP000007148">
    <property type="component" value="Mitochondrion MT"/>
</dbReference>
<dbReference type="InterPro" id="IPR027434">
    <property type="entry name" value="Homing_endonucl"/>
</dbReference>
<dbReference type="SUPFAM" id="SSF55608">
    <property type="entry name" value="Homing endonucleases"/>
    <property type="match status" value="1"/>
</dbReference>
<feature type="domain" description="Homing endonuclease LAGLIDADG" evidence="2">
    <location>
        <begin position="13"/>
        <end position="166"/>
    </location>
</feature>
<name>G4U3E8_SERID</name>
<organism evidence="4">
    <name type="scientific">Serendipita indica (strain DSM 11827)</name>
    <name type="common">Root endophyte fungus</name>
    <name type="synonym">Piriformospora indica</name>
    <dbReference type="NCBI Taxonomy" id="1109443"/>
    <lineage>
        <taxon>Eukaryota</taxon>
        <taxon>Fungi</taxon>
        <taxon>Dikarya</taxon>
        <taxon>Basidiomycota</taxon>
        <taxon>Agaricomycotina</taxon>
        <taxon>Agaricomycetes</taxon>
        <taxon>Sebacinales</taxon>
        <taxon>Serendipitaceae</taxon>
        <taxon>Serendipita</taxon>
    </lineage>
</organism>
<dbReference type="InParanoid" id="G4U3E8"/>
<keyword evidence="3" id="KW-0540">Nuclease</keyword>
<sequence>MWGTKIPGIILNSVRFALEQSIKNNAYLISVWTELKLLGYCSDKSPITITKPNGLSNIRFYLFTFTSLFWIFEGFYTFVNGHYIKSVPVWIELYFSPITIAHWFMQDGSRQAGQGVYFATNSFTYEDTTRLANLLTSKYGLKTSVIKTGYENQWRISIWKESMPRFAALIIPYMHPSMLYKLEGYV</sequence>
<evidence type="ECO:0000259" key="2">
    <source>
        <dbReference type="Pfam" id="PF03161"/>
    </source>
</evidence>
<keyword evidence="4" id="KW-1185">Reference proteome</keyword>
<evidence type="ECO:0000256" key="1">
    <source>
        <dbReference type="ARBA" id="ARBA00002670"/>
    </source>
</evidence>
<evidence type="ECO:0000313" key="3">
    <source>
        <dbReference type="EMBL" id="CCA78107.1"/>
    </source>
</evidence>
<dbReference type="Pfam" id="PF03161">
    <property type="entry name" value="LAGLIDADG_2"/>
    <property type="match status" value="1"/>
</dbReference>
<proteinExistence type="predicted"/>
<dbReference type="eggNOG" id="ENOG502S33X">
    <property type="taxonomic scope" value="Eukaryota"/>
</dbReference>
<evidence type="ECO:0000313" key="4">
    <source>
        <dbReference type="Proteomes" id="UP000007148"/>
    </source>
</evidence>
<geneLocation type="mitochondrion" evidence="3"/>
<protein>
    <submittedName>
        <fullName evidence="3">Probable intron-encoded LAGLIDADG endonuclease</fullName>
    </submittedName>
</protein>
<reference evidence="3 4" key="1">
    <citation type="journal article" date="2011" name="PLoS Pathog.">
        <title>Endophytic Life Strategies Decoded by Genome and Transcriptome Analyses of the Mutualistic Root Symbiont Piriformospora indica.</title>
        <authorList>
            <person name="Zuccaro A."/>
            <person name="Lahrmann U."/>
            <person name="Guldener U."/>
            <person name="Langen G."/>
            <person name="Pfiffi S."/>
            <person name="Biedenkopf D."/>
            <person name="Wong P."/>
            <person name="Samans B."/>
            <person name="Grimm C."/>
            <person name="Basiewicz M."/>
            <person name="Murat C."/>
            <person name="Martin F."/>
            <person name="Kogel K.H."/>
        </authorList>
    </citation>
    <scope>NUCLEOTIDE SEQUENCE [LARGE SCALE GENOMIC DNA]</scope>
    <source>
        <strain evidence="3 4">DSM 11827</strain>
    </source>
</reference>
<keyword evidence="3" id="KW-0378">Hydrolase</keyword>
<keyword evidence="3" id="KW-0496">Mitochondrion</keyword>